<gene>
    <name evidence="1" type="ORF">K491DRAFT_703992</name>
</gene>
<dbReference type="InterPro" id="IPR025533">
    <property type="entry name" value="DUF4419"/>
</dbReference>
<evidence type="ECO:0008006" key="3">
    <source>
        <dbReference type="Google" id="ProtNLM"/>
    </source>
</evidence>
<dbReference type="EMBL" id="MU004335">
    <property type="protein sequence ID" value="KAF2656544.1"/>
    <property type="molecule type" value="Genomic_DNA"/>
</dbReference>
<protein>
    <recommendedName>
        <fullName evidence="3">DUF4419 domain-containing protein</fullName>
    </recommendedName>
</protein>
<sequence length="401" mass="45713">MPITVRPSANRVGRLTQNPSDPSQFLRLLDEWKGREPKDHTIFRSFFDAPDKDEPLRIIPHLNGFVHGIVQAFKQDLHLVLRPDDVWLSIITQLSFYVNKNAEGLRSKIVKHDGQVEISIEEFDARFKWLQGGALARQLTNHIRDQLAGSSMLEWMIPDFTTSTNADKSICHMVALATTQQYFTKYECSYKCGFPSVTLLGERRDWALMRKLVNELPHYGEEAAAWQKLLVPILNHFVMTFDHPDQKDVNKFWLSVCLEEAGEGIDNHNTYAGWITAFAYWDSSGNRIVEDARNTDGKLVYKLEGKAYPRVAPEHIPAGVVEFPLLMKFKSEGVQRSLTVVAGSVGLTVAEKEEEDMLRGPQVVQFVQPRPGWWFLLDKEGPLSEETPLTEESPMSEETKL</sequence>
<dbReference type="Pfam" id="PF14388">
    <property type="entry name" value="DUF4419"/>
    <property type="match status" value="1"/>
</dbReference>
<organism evidence="1 2">
    <name type="scientific">Lophiostoma macrostomum CBS 122681</name>
    <dbReference type="NCBI Taxonomy" id="1314788"/>
    <lineage>
        <taxon>Eukaryota</taxon>
        <taxon>Fungi</taxon>
        <taxon>Dikarya</taxon>
        <taxon>Ascomycota</taxon>
        <taxon>Pezizomycotina</taxon>
        <taxon>Dothideomycetes</taxon>
        <taxon>Pleosporomycetidae</taxon>
        <taxon>Pleosporales</taxon>
        <taxon>Lophiostomataceae</taxon>
        <taxon>Lophiostoma</taxon>
    </lineage>
</organism>
<evidence type="ECO:0000313" key="2">
    <source>
        <dbReference type="Proteomes" id="UP000799324"/>
    </source>
</evidence>
<dbReference type="AlphaFoldDB" id="A0A6A6TD35"/>
<evidence type="ECO:0000313" key="1">
    <source>
        <dbReference type="EMBL" id="KAF2656544.1"/>
    </source>
</evidence>
<proteinExistence type="predicted"/>
<dbReference type="Proteomes" id="UP000799324">
    <property type="component" value="Unassembled WGS sequence"/>
</dbReference>
<dbReference type="OrthoDB" id="9978173at2759"/>
<dbReference type="PANTHER" id="PTHR31252:SF11">
    <property type="entry name" value="DUF4419 DOMAIN-CONTAINING PROTEIN"/>
    <property type="match status" value="1"/>
</dbReference>
<reference evidence="1" key="1">
    <citation type="journal article" date="2020" name="Stud. Mycol.">
        <title>101 Dothideomycetes genomes: a test case for predicting lifestyles and emergence of pathogens.</title>
        <authorList>
            <person name="Haridas S."/>
            <person name="Albert R."/>
            <person name="Binder M."/>
            <person name="Bloem J."/>
            <person name="Labutti K."/>
            <person name="Salamov A."/>
            <person name="Andreopoulos B."/>
            <person name="Baker S."/>
            <person name="Barry K."/>
            <person name="Bills G."/>
            <person name="Bluhm B."/>
            <person name="Cannon C."/>
            <person name="Castanera R."/>
            <person name="Culley D."/>
            <person name="Daum C."/>
            <person name="Ezra D."/>
            <person name="Gonzalez J."/>
            <person name="Henrissat B."/>
            <person name="Kuo A."/>
            <person name="Liang C."/>
            <person name="Lipzen A."/>
            <person name="Lutzoni F."/>
            <person name="Magnuson J."/>
            <person name="Mondo S."/>
            <person name="Nolan M."/>
            <person name="Ohm R."/>
            <person name="Pangilinan J."/>
            <person name="Park H.-J."/>
            <person name="Ramirez L."/>
            <person name="Alfaro M."/>
            <person name="Sun H."/>
            <person name="Tritt A."/>
            <person name="Yoshinaga Y."/>
            <person name="Zwiers L.-H."/>
            <person name="Turgeon B."/>
            <person name="Goodwin S."/>
            <person name="Spatafora J."/>
            <person name="Crous P."/>
            <person name="Grigoriev I."/>
        </authorList>
    </citation>
    <scope>NUCLEOTIDE SEQUENCE</scope>
    <source>
        <strain evidence="1">CBS 122681</strain>
    </source>
</reference>
<keyword evidence="2" id="KW-1185">Reference proteome</keyword>
<name>A0A6A6TD35_9PLEO</name>
<dbReference type="PANTHER" id="PTHR31252">
    <property type="entry name" value="DUF4419 DOMAIN-CONTAINING PROTEIN"/>
    <property type="match status" value="1"/>
</dbReference>
<accession>A0A6A6TD35</accession>